<keyword evidence="1" id="KW-0472">Membrane</keyword>
<reference evidence="2" key="1">
    <citation type="submission" date="2020-04" db="EMBL/GenBank/DDBJ databases">
        <authorList>
            <person name="Zhang T."/>
        </authorList>
    </citation>
    <scope>NUCLEOTIDE SEQUENCE</scope>
    <source>
        <strain evidence="2">HKST-UBA03</strain>
    </source>
</reference>
<name>A0A955LJV6_UNCKA</name>
<proteinExistence type="predicted"/>
<evidence type="ECO:0000313" key="3">
    <source>
        <dbReference type="Proteomes" id="UP000751518"/>
    </source>
</evidence>
<dbReference type="Proteomes" id="UP000751518">
    <property type="component" value="Unassembled WGS sequence"/>
</dbReference>
<protein>
    <submittedName>
        <fullName evidence="2">Uncharacterized protein</fullName>
    </submittedName>
</protein>
<evidence type="ECO:0000256" key="1">
    <source>
        <dbReference type="SAM" id="Phobius"/>
    </source>
</evidence>
<keyword evidence="1" id="KW-1133">Transmembrane helix</keyword>
<sequence length="109" mass="11712">MLKLKSQKGSVVEFVLLGVMVVLLVGAVYFYAKGNKQVVTNVSPTPVAFESDDLSPTPLPSIAELNTNSGDSSLDATANDLNTLVKEMDSLDKMDDDLSLPEVDFSVNF</sequence>
<organism evidence="2 3">
    <name type="scientific">candidate division WWE3 bacterium</name>
    <dbReference type="NCBI Taxonomy" id="2053526"/>
    <lineage>
        <taxon>Bacteria</taxon>
        <taxon>Katanobacteria</taxon>
    </lineage>
</organism>
<gene>
    <name evidence="2" type="ORF">KC614_02615</name>
</gene>
<comment type="caution">
    <text evidence="2">The sequence shown here is derived from an EMBL/GenBank/DDBJ whole genome shotgun (WGS) entry which is preliminary data.</text>
</comment>
<evidence type="ECO:0000313" key="2">
    <source>
        <dbReference type="EMBL" id="MCA9392072.1"/>
    </source>
</evidence>
<feature type="transmembrane region" description="Helical" evidence="1">
    <location>
        <begin position="12"/>
        <end position="32"/>
    </location>
</feature>
<dbReference type="AlphaFoldDB" id="A0A955LJV6"/>
<dbReference type="EMBL" id="JAGQKZ010000018">
    <property type="protein sequence ID" value="MCA9392072.1"/>
    <property type="molecule type" value="Genomic_DNA"/>
</dbReference>
<accession>A0A955LJV6</accession>
<keyword evidence="1" id="KW-0812">Transmembrane</keyword>
<reference evidence="2" key="2">
    <citation type="journal article" date="2021" name="Microbiome">
        <title>Successional dynamics and alternative stable states in a saline activated sludge microbial community over 9 years.</title>
        <authorList>
            <person name="Wang Y."/>
            <person name="Ye J."/>
            <person name="Ju F."/>
            <person name="Liu L."/>
            <person name="Boyd J.A."/>
            <person name="Deng Y."/>
            <person name="Parks D.H."/>
            <person name="Jiang X."/>
            <person name="Yin X."/>
            <person name="Woodcroft B.J."/>
            <person name="Tyson G.W."/>
            <person name="Hugenholtz P."/>
            <person name="Polz M.F."/>
            <person name="Zhang T."/>
        </authorList>
    </citation>
    <scope>NUCLEOTIDE SEQUENCE</scope>
    <source>
        <strain evidence="2">HKST-UBA03</strain>
    </source>
</reference>